<dbReference type="EC" id="2.3.2.27" evidence="5 16"/>
<comment type="pathway">
    <text evidence="3 16">Protein modification; protein ubiquitination.</text>
</comment>
<evidence type="ECO:0000256" key="5">
    <source>
        <dbReference type="ARBA" id="ARBA00012483"/>
    </source>
</evidence>
<evidence type="ECO:0000256" key="12">
    <source>
        <dbReference type="ARBA" id="ARBA00022786"/>
    </source>
</evidence>
<gene>
    <name evidence="18" type="ORF">BN860_13608g</name>
</gene>
<dbReference type="GO" id="GO:0072344">
    <property type="term" value="P:rescue of stalled ribosome"/>
    <property type="evidence" value="ECO:0007669"/>
    <property type="project" value="UniProtKB-UniRule"/>
</dbReference>
<dbReference type="Pfam" id="PF23009">
    <property type="entry name" value="UBC_like"/>
    <property type="match status" value="1"/>
</dbReference>
<comment type="subunit">
    <text evidence="16">Component of the ribosome quality control complex (RQC).</text>
</comment>
<reference evidence="19" key="1">
    <citation type="journal article" date="2013" name="Genome Announc.">
        <title>Genome sequence of the food spoilage yeast Zygosaccharomyces bailii CLIB 213(T).</title>
        <authorList>
            <person name="Galeote V."/>
            <person name="Bigey F."/>
            <person name="Devillers H."/>
            <person name="Neuveglise C."/>
            <person name="Dequin S."/>
        </authorList>
    </citation>
    <scope>NUCLEOTIDE SEQUENCE [LARGE SCALE GENOMIC DNA]</scope>
    <source>
        <strain evidence="19">CLIB 213 / ATCC 58445 / CBS 680 / CCRC 21525 / NBRC 1098 / NCYC 1416 / NRRL Y-2227</strain>
    </source>
</reference>
<evidence type="ECO:0000256" key="14">
    <source>
        <dbReference type="ARBA" id="ARBA00055150"/>
    </source>
</evidence>
<comment type="function">
    <text evidence="14">E3 ubiquitin-protein ligase component of the ribosome quality control complex (RQC), a ribosome-associated complex that mediates ubiquitination and extraction of incompletely synthesized nascent chains for proteasomal degradation. Mediates ubiquitination of proteins derived from mRNAs lacking stop codons (non-stop proteins) and other translation arrest products induced by poly-lysine sequences and tandem rare codons. Ubiquitination leads to CDC48 recruitment for extraction and degradation of the incomplete translation product. May indirectly play a role in chromatin function and transcription.</text>
</comment>
<accession>A0A8J2T5S7</accession>
<dbReference type="GO" id="GO:0008270">
    <property type="term" value="F:zinc ion binding"/>
    <property type="evidence" value="ECO:0007669"/>
    <property type="project" value="UniProtKB-KW"/>
</dbReference>
<name>A0A8J2T5S7_ZYGB2</name>
<keyword evidence="11 15" id="KW-0863">Zinc-finger</keyword>
<evidence type="ECO:0000256" key="8">
    <source>
        <dbReference type="ARBA" id="ARBA00022679"/>
    </source>
</evidence>
<proteinExistence type="inferred from homology"/>
<keyword evidence="19" id="KW-1185">Reference proteome</keyword>
<dbReference type="InterPro" id="IPR039795">
    <property type="entry name" value="LTN1/Rkr1"/>
</dbReference>
<comment type="catalytic activity">
    <reaction evidence="1 16">
        <text>S-ubiquitinyl-[E2 ubiquitin-conjugating enzyme]-L-cysteine + [acceptor protein]-L-lysine = [E2 ubiquitin-conjugating enzyme]-L-cysteine + N(6)-ubiquitinyl-[acceptor protein]-L-lysine.</text>
        <dbReference type="EC" id="2.3.2.27"/>
    </reaction>
</comment>
<evidence type="ECO:0000259" key="17">
    <source>
        <dbReference type="PROSITE" id="PS50089"/>
    </source>
</evidence>
<dbReference type="InterPro" id="IPR054477">
    <property type="entry name" value="LTN1_E3_ligase_6th"/>
</dbReference>
<dbReference type="InterPro" id="IPR011016">
    <property type="entry name" value="Znf_RING-CH"/>
</dbReference>
<dbReference type="UniPathway" id="UPA00143"/>
<evidence type="ECO:0000256" key="6">
    <source>
        <dbReference type="ARBA" id="ARBA00017157"/>
    </source>
</evidence>
<dbReference type="OrthoDB" id="6108at2759"/>
<sequence>MSFGGANTLQQYSTDYGLGHNGVKISLNYFDGIPESALLNALESNDMKLIFKSLLKRDETTKERACADLLKLLNDFKSNEYIFDNDIFSLCWSQVYAKLLMSESKNIRSQSHQITTTLIRVLNKRISKFLKDLIPLVLMGTCDTDASVTKSTKLYLSEAFKHDPKKIHTLWTAFHEQILNLVKEAIVVENEGTLSDERYVSKENSILRYHRVMTSAILLLNNLVRINRDHMGDYKSTYRAILKEDSLWKLLNLRDTNNLKTYEALLQLLNTLYSIGYMIAHKETFKMATRSLLKSLSQVTSKNVLNLVHTVPVILTVLASLDTYKVGKIWTYEKASKDKLITFLSVTTTATCPGYYKAMYALYDKSSDHELLNYNTEWFPLWRKSVHSLNNKLVLGRFGAECLSECWKCYLTFAERGNLDPELVRSDIMSTLNNGKSLSKLPALRQTLSDSVPAEYLTQKLQEFLTTKKEGKVEYRTFYLENLLMLLADAPSNERAIYELLKFVFGSISNETGAVSETRKDELEIYRFFINTKLEFLSEEIAKFVHEIPVWLDRDSYELLSGIIVDYTNSSFIDKNKETVTSLEDFFIGASAASIPTKRMIATLSKISDNAYQKLSLCDQIKSLLQEYIKSYDYSDNGELFKSHLVTEETIIRVYECAAANRRLDDFCTHISCLDSKTNKTLFEHTNILSSCLFTVTKENAGVLFKVALIEAKSSSSIAEILANTLLEHASEGSFESLDYAVKLLKVNPSVSSIFSPKNKLDLFGRNVPFIDYRFALVNGLGLNTHLLDLSIQPANLAQLRKFINYSFFLDHLITRLPDLAADGDIIFLTMVSELAVDYNCVSSVPNDSYYDFKNTVYKSALYSCGFSELIEQLLDTSDTTEPGSFIPELRRHSVHASVTLYKFRILSKILLNEAESISQASFNKHIPSIEAFVGSVIRSKKENSQDYLLVSIIFASLVKFQNSEPLTKLRTILASQCIGASTSEFVNEGYKAIILLNNLLTHGSDTANDVLPIAPQRLNMVLRTVSGLLDSDLVYQEEFGVVRLSLLSFLNLLLRFPAIKEVGSSVFEISARLLMDSLSMCQLEDTAFLLELRLYSLNLYLQLLKFDKELWVSTYDDEIHDSLTELCFINFTAEINNQISAVFYRALDKAMSTLPTKKTMPYFDQFYENFLAATNDECYINHLRLIASILAKLVSEKQQEAVIEFEFIKQQRDKSKEDENEEDLSSQETFKLPQDLVAKLTDDMPQDYLEYENQYNFIKYLWYWEICLSYFHEVSYNLRQLYIDQLRSEDLLNKILDFLSDQIDLQDTKFWTDAGPQAIVNYNFTQNEFSPYRNDIFLECKHLLGHCMFDLFNNIGSLVSGWWLNIKDKSTQSKIEKFVSQFISPISINHELEDVQSKMDRLTSKDDSLTIKINKVTNEVKASYLIDDQKLELSFKLPFNYPLTNVQVIGVSRVGISEQKWKQWIMSTQRVITGMNGSVADSLELFTKNVNLQFSGFEECAICYSILHAVDRKLPTKTCPTCNNKFHGSCLYKWFRSSGNNTCPLCRGEIPYRR</sequence>
<dbReference type="SUPFAM" id="SSF57850">
    <property type="entry name" value="RING/U-box"/>
    <property type="match status" value="1"/>
</dbReference>
<dbReference type="InterPro" id="IPR001841">
    <property type="entry name" value="Znf_RING"/>
</dbReference>
<dbReference type="EMBL" id="HG316455">
    <property type="protein sequence ID" value="CDF88581.1"/>
    <property type="molecule type" value="Genomic_DNA"/>
</dbReference>
<dbReference type="SMART" id="SM00744">
    <property type="entry name" value="RINGv"/>
    <property type="match status" value="1"/>
</dbReference>
<evidence type="ECO:0000313" key="18">
    <source>
        <dbReference type="EMBL" id="CDF88581.1"/>
    </source>
</evidence>
<dbReference type="InterPro" id="IPR013083">
    <property type="entry name" value="Znf_RING/FYVE/PHD"/>
</dbReference>
<evidence type="ECO:0000256" key="15">
    <source>
        <dbReference type="PROSITE-ProRule" id="PRU00175"/>
    </source>
</evidence>
<dbReference type="PANTHER" id="PTHR12389">
    <property type="entry name" value="ZINC FINGER PROTEIN 294"/>
    <property type="match status" value="1"/>
</dbReference>
<keyword evidence="13 16" id="KW-0862">Zinc</keyword>
<evidence type="ECO:0000256" key="4">
    <source>
        <dbReference type="ARBA" id="ARBA00007997"/>
    </source>
</evidence>
<dbReference type="InterPro" id="IPR016024">
    <property type="entry name" value="ARM-type_fold"/>
</dbReference>
<evidence type="ECO:0000256" key="1">
    <source>
        <dbReference type="ARBA" id="ARBA00000900"/>
    </source>
</evidence>
<keyword evidence="9 16" id="KW-0479">Metal-binding</keyword>
<evidence type="ECO:0000256" key="11">
    <source>
        <dbReference type="ARBA" id="ARBA00022771"/>
    </source>
</evidence>
<dbReference type="Proteomes" id="UP000019375">
    <property type="component" value="Unassembled WGS sequence"/>
</dbReference>
<dbReference type="GO" id="GO:1990116">
    <property type="term" value="P:ribosome-associated ubiquitin-dependent protein catabolic process"/>
    <property type="evidence" value="ECO:0007669"/>
    <property type="project" value="UniProtKB-UniRule"/>
</dbReference>
<dbReference type="SUPFAM" id="SSF48371">
    <property type="entry name" value="ARM repeat"/>
    <property type="match status" value="1"/>
</dbReference>
<dbReference type="Pfam" id="PF13639">
    <property type="entry name" value="zf-RING_2"/>
    <property type="match status" value="1"/>
</dbReference>
<dbReference type="CDD" id="cd16491">
    <property type="entry name" value="RING-CH-C4HC3_LTN1"/>
    <property type="match status" value="1"/>
</dbReference>
<feature type="domain" description="RING-type" evidence="17">
    <location>
        <begin position="1501"/>
        <end position="1548"/>
    </location>
</feature>
<dbReference type="GO" id="GO:0043023">
    <property type="term" value="F:ribosomal large subunit binding"/>
    <property type="evidence" value="ECO:0007669"/>
    <property type="project" value="TreeGrafter"/>
</dbReference>
<evidence type="ECO:0000256" key="9">
    <source>
        <dbReference type="ARBA" id="ARBA00022723"/>
    </source>
</evidence>
<dbReference type="InterPro" id="IPR054476">
    <property type="entry name" value="Ltn1_N"/>
</dbReference>
<evidence type="ECO:0000256" key="2">
    <source>
        <dbReference type="ARBA" id="ARBA00004514"/>
    </source>
</evidence>
<keyword evidence="12 16" id="KW-0833">Ubl conjugation pathway</keyword>
<organism evidence="18 19">
    <name type="scientific">Zygosaccharomyces bailii (strain CLIB 213 / ATCC 58445 / CBS 680 / BCRC 21525 / NBRC 1098 / NCYC 1416 / NRRL Y-2227)</name>
    <dbReference type="NCBI Taxonomy" id="1333698"/>
    <lineage>
        <taxon>Eukaryota</taxon>
        <taxon>Fungi</taxon>
        <taxon>Dikarya</taxon>
        <taxon>Ascomycota</taxon>
        <taxon>Saccharomycotina</taxon>
        <taxon>Saccharomycetes</taxon>
        <taxon>Saccharomycetales</taxon>
        <taxon>Saccharomycetaceae</taxon>
        <taxon>Zygosaccharomyces</taxon>
    </lineage>
</organism>
<evidence type="ECO:0000256" key="3">
    <source>
        <dbReference type="ARBA" id="ARBA00004906"/>
    </source>
</evidence>
<evidence type="ECO:0000256" key="10">
    <source>
        <dbReference type="ARBA" id="ARBA00022737"/>
    </source>
</evidence>
<dbReference type="FunFam" id="3.30.40.10:FF:000038">
    <property type="entry name" value="E3 ubiquitin-protein ligase listerin"/>
    <property type="match status" value="1"/>
</dbReference>
<dbReference type="InterPro" id="IPR039804">
    <property type="entry name" value="RING-CH-C4HC3_LTN1"/>
</dbReference>
<keyword evidence="10" id="KW-0677">Repeat</keyword>
<evidence type="ECO:0000313" key="19">
    <source>
        <dbReference type="Proteomes" id="UP000019375"/>
    </source>
</evidence>
<dbReference type="InterPro" id="IPR054478">
    <property type="entry name" value="LTN1_UBC"/>
</dbReference>
<dbReference type="GO" id="GO:0005829">
    <property type="term" value="C:cytosol"/>
    <property type="evidence" value="ECO:0007669"/>
    <property type="project" value="UniProtKB-SubCell"/>
</dbReference>
<keyword evidence="8 16" id="KW-0808">Transferase</keyword>
<comment type="similarity">
    <text evidence="4 16">Belongs to the LTN1 family.</text>
</comment>
<dbReference type="Gene3D" id="3.30.40.10">
    <property type="entry name" value="Zinc/RING finger domain, C3HC4 (zinc finger)"/>
    <property type="match status" value="1"/>
</dbReference>
<dbReference type="Pfam" id="PF22958">
    <property type="entry name" value="Ltn1_1st"/>
    <property type="match status" value="1"/>
</dbReference>
<dbReference type="PANTHER" id="PTHR12389:SF0">
    <property type="entry name" value="E3 UBIQUITIN-PROTEIN LIGASE LISTERIN"/>
    <property type="match status" value="1"/>
</dbReference>
<dbReference type="PROSITE" id="PS50089">
    <property type="entry name" value="ZF_RING_2"/>
    <property type="match status" value="1"/>
</dbReference>
<dbReference type="GO" id="GO:0016567">
    <property type="term" value="P:protein ubiquitination"/>
    <property type="evidence" value="ECO:0007669"/>
    <property type="project" value="UniProtKB-UniPathway"/>
</dbReference>
<comment type="subcellular location">
    <subcellularLocation>
        <location evidence="2">Cytoplasm</location>
        <location evidence="2">Cytosol</location>
    </subcellularLocation>
</comment>
<dbReference type="GO" id="GO:1990112">
    <property type="term" value="C:RQC complex"/>
    <property type="evidence" value="ECO:0007669"/>
    <property type="project" value="UniProtKB-UniRule"/>
</dbReference>
<dbReference type="GO" id="GO:0061630">
    <property type="term" value="F:ubiquitin protein ligase activity"/>
    <property type="evidence" value="ECO:0007669"/>
    <property type="project" value="UniProtKB-UniRule"/>
</dbReference>
<keyword evidence="7" id="KW-0963">Cytoplasm</keyword>
<evidence type="ECO:0000256" key="7">
    <source>
        <dbReference type="ARBA" id="ARBA00022490"/>
    </source>
</evidence>
<evidence type="ECO:0000256" key="16">
    <source>
        <dbReference type="RuleBase" id="RU367090"/>
    </source>
</evidence>
<evidence type="ECO:0000256" key="13">
    <source>
        <dbReference type="ARBA" id="ARBA00022833"/>
    </source>
</evidence>
<protein>
    <recommendedName>
        <fullName evidence="6 16">E3 ubiquitin-protein ligase listerin</fullName>
        <ecNumber evidence="5 16">2.3.2.27</ecNumber>
    </recommendedName>
    <alternativeName>
        <fullName evidence="16">RING-type E3 ubiquitin transferase listerin</fullName>
    </alternativeName>
</protein>
<dbReference type="Pfam" id="PF22999">
    <property type="entry name" value="LTN1_E3_ligase_6th"/>
    <property type="match status" value="1"/>
</dbReference>
<dbReference type="SMART" id="SM00184">
    <property type="entry name" value="RING"/>
    <property type="match status" value="1"/>
</dbReference>
<comment type="function">
    <text evidence="16">E3 ubiquitin-protein ligase. Component of the ribosome quality control complex (RQC), a ribosome-associated complex that mediates ubiquitination and extraction of incompletely synthesized nascent chains for proteasomal degradation.</text>
</comment>
<dbReference type="SMART" id="SM01197">
    <property type="entry name" value="FANCL_C"/>
    <property type="match status" value="1"/>
</dbReference>